<dbReference type="GO" id="GO:0000139">
    <property type="term" value="C:Golgi membrane"/>
    <property type="evidence" value="ECO:0007669"/>
    <property type="project" value="UniProtKB-SubCell"/>
</dbReference>
<gene>
    <name evidence="4" type="ORF">GRJ2_000202400</name>
</gene>
<dbReference type="GO" id="GO:0016757">
    <property type="term" value="F:glycosyltransferase activity"/>
    <property type="evidence" value="ECO:0007669"/>
    <property type="project" value="UniProtKB-KW"/>
</dbReference>
<evidence type="ECO:0000313" key="5">
    <source>
        <dbReference type="Proteomes" id="UP001623348"/>
    </source>
</evidence>
<organism evidence="4 5">
    <name type="scientific">Grus japonensis</name>
    <name type="common">Japanese crane</name>
    <name type="synonym">Red-crowned crane</name>
    <dbReference type="NCBI Taxonomy" id="30415"/>
    <lineage>
        <taxon>Eukaryota</taxon>
        <taxon>Metazoa</taxon>
        <taxon>Chordata</taxon>
        <taxon>Craniata</taxon>
        <taxon>Vertebrata</taxon>
        <taxon>Euteleostomi</taxon>
        <taxon>Archelosauria</taxon>
        <taxon>Archosauria</taxon>
        <taxon>Dinosauria</taxon>
        <taxon>Saurischia</taxon>
        <taxon>Theropoda</taxon>
        <taxon>Coelurosauria</taxon>
        <taxon>Aves</taxon>
        <taxon>Neognathae</taxon>
        <taxon>Neoaves</taxon>
        <taxon>Gruiformes</taxon>
        <taxon>Gruidae</taxon>
        <taxon>Grus</taxon>
    </lineage>
</organism>
<keyword evidence="1 2" id="KW-1015">Disulfide bond</keyword>
<dbReference type="AlphaFoldDB" id="A0ABC9VXW7"/>
<keyword evidence="2" id="KW-0464">Manganese</keyword>
<dbReference type="EMBL" id="BAAFJT010000001">
    <property type="protein sequence ID" value="GAB0177372.1"/>
    <property type="molecule type" value="Genomic_DNA"/>
</dbReference>
<feature type="domain" description="Glycosyltransferase 2-like" evidence="3">
    <location>
        <begin position="7"/>
        <end position="98"/>
    </location>
</feature>
<dbReference type="SUPFAM" id="SSF50370">
    <property type="entry name" value="Ricin B-like lectins"/>
    <property type="match status" value="1"/>
</dbReference>
<evidence type="ECO:0000259" key="3">
    <source>
        <dbReference type="Pfam" id="PF00535"/>
    </source>
</evidence>
<dbReference type="Pfam" id="PF00535">
    <property type="entry name" value="Glycos_transf_2"/>
    <property type="match status" value="1"/>
</dbReference>
<dbReference type="InterPro" id="IPR035992">
    <property type="entry name" value="Ricin_B-like_lectins"/>
</dbReference>
<dbReference type="Gene3D" id="3.90.550.10">
    <property type="entry name" value="Spore Coat Polysaccharide Biosynthesis Protein SpsA, Chain A"/>
    <property type="match status" value="2"/>
</dbReference>
<dbReference type="EC" id="2.4.1.-" evidence="2"/>
<keyword evidence="2" id="KW-0333">Golgi apparatus</keyword>
<name>A0ABC9VXW7_GRUJA</name>
<dbReference type="Proteomes" id="UP001623348">
    <property type="component" value="Unassembled WGS sequence"/>
</dbReference>
<protein>
    <recommendedName>
        <fullName evidence="2">Polypeptide N-acetylgalactosaminyltransferase</fullName>
        <ecNumber evidence="2">2.4.1.-</ecNumber>
    </recommendedName>
    <alternativeName>
        <fullName evidence="2">Protein-UDP acetylgalactosaminyltransferase</fullName>
    </alternativeName>
</protein>
<dbReference type="PANTHER" id="PTHR11675:SF50">
    <property type="entry name" value="POLYPEPTIDE N-ACETYLGALACTOSAMINYLTRANSFERASE 8-RELATED"/>
    <property type="match status" value="1"/>
</dbReference>
<reference evidence="4 5" key="1">
    <citation type="submission" date="2024-06" db="EMBL/GenBank/DDBJ databases">
        <title>The draft genome of Grus japonensis, version 3.</title>
        <authorList>
            <person name="Nabeshima K."/>
            <person name="Suzuki S."/>
            <person name="Onuma M."/>
        </authorList>
    </citation>
    <scope>NUCLEOTIDE SEQUENCE [LARGE SCALE GENOMIC DNA]</scope>
    <source>
        <strain evidence="4 5">451A</strain>
    </source>
</reference>
<keyword evidence="2" id="KW-0430">Lectin</keyword>
<keyword evidence="2" id="KW-0328">Glycosyltransferase</keyword>
<dbReference type="SUPFAM" id="SSF53448">
    <property type="entry name" value="Nucleotide-diphospho-sugar transferases"/>
    <property type="match status" value="1"/>
</dbReference>
<keyword evidence="5" id="KW-1185">Reference proteome</keyword>
<accession>A0ABC9VXW7</accession>
<sequence length="309" mass="35078">MWGLVLDDLKEPLETHIKNYNAKYPGLLKIIRHQKRQGLTQARISGWEASTADVVAILDAHIEVNTAWAEPILSRIKEDRTVIISPVFDNIRFDDFELLQYSVAADGFDWGLWCLYEPLPAEWYALKDETAPVRSPSIMGILAADRKFLGEIGVLDGGMHIYGGENVELGLRNHGIDFGDVSSRKELRKKLNCKGFDWYIKNIYPNLVFLPNIVGYGTMKNTLKEDICIDQGPVPGNTPIMYPCHAYSPQGSAVINRSTKRCLEIVEDNAVSYRLVMQTCTGQRWNIQHTVKDWGKIKDLEEKTQNSKH</sequence>
<evidence type="ECO:0000313" key="4">
    <source>
        <dbReference type="EMBL" id="GAB0177372.1"/>
    </source>
</evidence>
<dbReference type="PANTHER" id="PTHR11675">
    <property type="entry name" value="N-ACETYLGALACTOSAMINYLTRANSFERASE"/>
    <property type="match status" value="1"/>
</dbReference>
<evidence type="ECO:0000256" key="1">
    <source>
        <dbReference type="ARBA" id="ARBA00023157"/>
    </source>
</evidence>
<comment type="similarity">
    <text evidence="2">Belongs to the glycosyltransferase 2 family. GalNAc-T subfamily.</text>
</comment>
<comment type="caution">
    <text evidence="4">The sequence shown here is derived from an EMBL/GenBank/DDBJ whole genome shotgun (WGS) entry which is preliminary data.</text>
</comment>
<dbReference type="InterPro" id="IPR029044">
    <property type="entry name" value="Nucleotide-diphossugar_trans"/>
</dbReference>
<comment type="pathway">
    <text evidence="2">Protein modification; protein glycosylation.</text>
</comment>
<comment type="cofactor">
    <cofactor evidence="2">
        <name>Mn(2+)</name>
        <dbReference type="ChEBI" id="CHEBI:29035"/>
    </cofactor>
</comment>
<proteinExistence type="inferred from homology"/>
<comment type="subcellular location">
    <subcellularLocation>
        <location evidence="2">Golgi apparatus membrane</location>
        <topology evidence="2">Single-pass type II membrane protein</topology>
    </subcellularLocation>
</comment>
<evidence type="ECO:0000256" key="2">
    <source>
        <dbReference type="RuleBase" id="RU361242"/>
    </source>
</evidence>
<keyword evidence="2" id="KW-0808">Transferase</keyword>
<dbReference type="GO" id="GO:0030246">
    <property type="term" value="F:carbohydrate binding"/>
    <property type="evidence" value="ECO:0007669"/>
    <property type="project" value="UniProtKB-KW"/>
</dbReference>
<dbReference type="InterPro" id="IPR001173">
    <property type="entry name" value="Glyco_trans_2-like"/>
</dbReference>